<reference evidence="2 3" key="1">
    <citation type="submission" date="2019-01" db="EMBL/GenBank/DDBJ databases">
        <title>Sequencing of cultivated peanut Arachis hypogaea provides insights into genome evolution and oil improvement.</title>
        <authorList>
            <person name="Chen X."/>
        </authorList>
    </citation>
    <scope>NUCLEOTIDE SEQUENCE [LARGE SCALE GENOMIC DNA]</scope>
    <source>
        <strain evidence="3">cv. Fuhuasheng</strain>
        <tissue evidence="2">Leaves</tissue>
    </source>
</reference>
<dbReference type="InterPro" id="IPR031052">
    <property type="entry name" value="FHY3/FAR1"/>
</dbReference>
<accession>A0A444YL38</accession>
<evidence type="ECO:0000256" key="1">
    <source>
        <dbReference type="RuleBase" id="RU367018"/>
    </source>
</evidence>
<name>A0A444YL38_ARAHY</name>
<keyword evidence="1" id="KW-0863">Zinc-finger</keyword>
<organism evidence="2 3">
    <name type="scientific">Arachis hypogaea</name>
    <name type="common">Peanut</name>
    <dbReference type="NCBI Taxonomy" id="3818"/>
    <lineage>
        <taxon>Eukaryota</taxon>
        <taxon>Viridiplantae</taxon>
        <taxon>Streptophyta</taxon>
        <taxon>Embryophyta</taxon>
        <taxon>Tracheophyta</taxon>
        <taxon>Spermatophyta</taxon>
        <taxon>Magnoliopsida</taxon>
        <taxon>eudicotyledons</taxon>
        <taxon>Gunneridae</taxon>
        <taxon>Pentapetalae</taxon>
        <taxon>rosids</taxon>
        <taxon>fabids</taxon>
        <taxon>Fabales</taxon>
        <taxon>Fabaceae</taxon>
        <taxon>Papilionoideae</taxon>
        <taxon>50 kb inversion clade</taxon>
        <taxon>dalbergioids sensu lato</taxon>
        <taxon>Dalbergieae</taxon>
        <taxon>Pterocarpus clade</taxon>
        <taxon>Arachis</taxon>
    </lineage>
</organism>
<dbReference type="PANTHER" id="PTHR31669:SF283">
    <property type="entry name" value="PROTEIN FAR1-RELATED SEQUENCE"/>
    <property type="match status" value="1"/>
</dbReference>
<dbReference type="GO" id="GO:0008270">
    <property type="term" value="F:zinc ion binding"/>
    <property type="evidence" value="ECO:0007669"/>
    <property type="project" value="UniProtKB-UniRule"/>
</dbReference>
<evidence type="ECO:0000313" key="2">
    <source>
        <dbReference type="EMBL" id="RYR02624.1"/>
    </source>
</evidence>
<keyword evidence="3" id="KW-1185">Reference proteome</keyword>
<keyword evidence="1" id="KW-0479">Metal-binding</keyword>
<comment type="function">
    <text evidence="1">Putative transcription activator involved in regulating light control of development.</text>
</comment>
<comment type="similarity">
    <text evidence="1">Belongs to the FHY3/FAR1 family.</text>
</comment>
<keyword evidence="1" id="KW-0539">Nucleus</keyword>
<dbReference type="AlphaFoldDB" id="A0A444YL38"/>
<gene>
    <name evidence="2" type="ORF">Ahy_B06g081425</name>
</gene>
<dbReference type="GO" id="GO:0006355">
    <property type="term" value="P:regulation of DNA-templated transcription"/>
    <property type="evidence" value="ECO:0007669"/>
    <property type="project" value="UniProtKB-UniRule"/>
</dbReference>
<comment type="caution">
    <text evidence="2">The sequence shown here is derived from an EMBL/GenBank/DDBJ whole genome shotgun (WGS) entry which is preliminary data.</text>
</comment>
<comment type="subcellular location">
    <subcellularLocation>
        <location evidence="1">Nucleus</location>
    </subcellularLocation>
</comment>
<keyword evidence="1" id="KW-0862">Zinc</keyword>
<proteinExistence type="inferred from homology"/>
<protein>
    <recommendedName>
        <fullName evidence="1">Protein FAR1-RELATED SEQUENCE</fullName>
    </recommendedName>
</protein>
<dbReference type="PANTHER" id="PTHR31669">
    <property type="entry name" value="PROTEIN FAR1-RELATED SEQUENCE 10-RELATED"/>
    <property type="match status" value="1"/>
</dbReference>
<dbReference type="EMBL" id="SDMP01000016">
    <property type="protein sequence ID" value="RYR02624.1"/>
    <property type="molecule type" value="Genomic_DNA"/>
</dbReference>
<sequence length="162" mass="19491">MLKQHREPSIFVHRTIENNKKAEIRPSKPYQSFVAAVGGHHVFERNWNDFLMKYGVGGNKWLLELFEDRHLWIPVYLDHHFWSGMRSTQRSKRIHAFFNKFITRNSSLIQFVKQYDNFLGSREQREKEFDAADFHTIIPYATKSSIEAQFQHLYTNKKFRKV</sequence>
<dbReference type="Proteomes" id="UP000289738">
    <property type="component" value="Chromosome B06"/>
</dbReference>
<dbReference type="GO" id="GO:0005634">
    <property type="term" value="C:nucleus"/>
    <property type="evidence" value="ECO:0007669"/>
    <property type="project" value="UniProtKB-SubCell"/>
</dbReference>
<evidence type="ECO:0000313" key="3">
    <source>
        <dbReference type="Proteomes" id="UP000289738"/>
    </source>
</evidence>